<dbReference type="EMBL" id="JAENBP010000001">
    <property type="protein sequence ID" value="MBJ8349252.1"/>
    <property type="molecule type" value="Genomic_DNA"/>
</dbReference>
<dbReference type="Proteomes" id="UP000644875">
    <property type="component" value="Unassembled WGS sequence"/>
</dbReference>
<accession>A0A934P969</accession>
<reference evidence="2 3" key="1">
    <citation type="journal article" date="2021" name="Int. J. Syst. Evol. Microbiol.">
        <title>Streptococcus vicugnae sp. nov., isolated from faeces of alpacas (Vicugna pacos) and cattle (Bos taurus), Streptococcus zalophi sp. nov., and Streptococcus pacificus sp. nov., isolated from respiratory tract of California sea lions (Zalophus californianus).</title>
        <authorList>
            <person name="Volokhov D.V."/>
            <person name="Zagorodnyaya T.A."/>
            <person name="Shen Z."/>
            <person name="Blom J."/>
            <person name="Furtak V.A."/>
            <person name="Eisenberg T."/>
            <person name="Fan P."/>
            <person name="Jeong K.C."/>
            <person name="Gao Y."/>
            <person name="Zhang S."/>
            <person name="Amselle M."/>
        </authorList>
    </citation>
    <scope>NUCLEOTIDE SEQUENCE [LARGE SCALE GENOMIC DNA]</scope>
    <source>
        <strain evidence="3">CSL7508-lung</strain>
    </source>
</reference>
<protein>
    <submittedName>
        <fullName evidence="2">Uncharacterized protein</fullName>
    </submittedName>
</protein>
<keyword evidence="1" id="KW-0812">Transmembrane</keyword>
<sequence length="231" mass="26230">MKVLGKFIANKLLALAIIIVLIGGLLFAFRNSIMSMFNGTNSAEYEFVIERFSRQTKLVVADADVKTTRNQKFENENLKDWPDWTKPITKVFVGRSLVVDIPVKTEFKIDLNDVSSSNINIENNELTFNKKLVIEVDSQQEGDITISKQSNGVADKVVDVFTSGTKAQEFLSEKTKETIYKTSEYVLDEKKNNVIEHAEQSLEQVINLDSDRNIDVVLNEDDIEFKVVDKK</sequence>
<organism evidence="2 3">
    <name type="scientific">Streptococcus zalophi</name>
    <dbReference type="NCBI Taxonomy" id="640031"/>
    <lineage>
        <taxon>Bacteria</taxon>
        <taxon>Bacillati</taxon>
        <taxon>Bacillota</taxon>
        <taxon>Bacilli</taxon>
        <taxon>Lactobacillales</taxon>
        <taxon>Streptococcaceae</taxon>
        <taxon>Streptococcus</taxon>
    </lineage>
</organism>
<proteinExistence type="predicted"/>
<feature type="transmembrane region" description="Helical" evidence="1">
    <location>
        <begin position="12"/>
        <end position="29"/>
    </location>
</feature>
<dbReference type="RefSeq" id="WP_199567177.1">
    <property type="nucleotide sequence ID" value="NZ_JAENBP010000001.1"/>
</dbReference>
<name>A0A934P969_9STRE</name>
<keyword evidence="1" id="KW-0472">Membrane</keyword>
<evidence type="ECO:0000256" key="1">
    <source>
        <dbReference type="SAM" id="Phobius"/>
    </source>
</evidence>
<comment type="caution">
    <text evidence="2">The sequence shown here is derived from an EMBL/GenBank/DDBJ whole genome shotgun (WGS) entry which is preliminary data.</text>
</comment>
<evidence type="ECO:0000313" key="3">
    <source>
        <dbReference type="Proteomes" id="UP000644875"/>
    </source>
</evidence>
<keyword evidence="3" id="KW-1185">Reference proteome</keyword>
<evidence type="ECO:0000313" key="2">
    <source>
        <dbReference type="EMBL" id="MBJ8349252.1"/>
    </source>
</evidence>
<gene>
    <name evidence="2" type="ORF">JHK64_01235</name>
</gene>
<keyword evidence="1" id="KW-1133">Transmembrane helix</keyword>
<dbReference type="AlphaFoldDB" id="A0A934P969"/>